<dbReference type="GO" id="GO:0047134">
    <property type="term" value="F:protein-disulfide reductase [NAD(P)H] activity"/>
    <property type="evidence" value="ECO:0007669"/>
    <property type="project" value="TreeGrafter"/>
</dbReference>
<gene>
    <name evidence="14" type="ORF">L0P92_02395</name>
</gene>
<evidence type="ECO:0000313" key="15">
    <source>
        <dbReference type="Proteomes" id="UP001139384"/>
    </source>
</evidence>
<evidence type="ECO:0000256" key="11">
    <source>
        <dbReference type="ARBA" id="ARBA00023163"/>
    </source>
</evidence>
<keyword evidence="6" id="KW-0408">Iron</keyword>
<keyword evidence="5" id="KW-0479">Metal-binding</keyword>
<comment type="similarity">
    <text evidence="3">Belongs to the WhiB family.</text>
</comment>
<evidence type="ECO:0000256" key="3">
    <source>
        <dbReference type="ARBA" id="ARBA00006597"/>
    </source>
</evidence>
<dbReference type="GO" id="GO:0005737">
    <property type="term" value="C:cytoplasm"/>
    <property type="evidence" value="ECO:0007669"/>
    <property type="project" value="UniProtKB-SubCell"/>
</dbReference>
<keyword evidence="15" id="KW-1185">Reference proteome</keyword>
<comment type="cofactor">
    <cofactor evidence="1">
        <name>[4Fe-4S] cluster</name>
        <dbReference type="ChEBI" id="CHEBI:49883"/>
    </cofactor>
</comment>
<keyword evidence="11" id="KW-0804">Transcription</keyword>
<comment type="subcellular location">
    <subcellularLocation>
        <location evidence="2">Cytoplasm</location>
    </subcellularLocation>
</comment>
<evidence type="ECO:0000256" key="2">
    <source>
        <dbReference type="ARBA" id="ARBA00004496"/>
    </source>
</evidence>
<proteinExistence type="inferred from homology"/>
<evidence type="ECO:0000256" key="1">
    <source>
        <dbReference type="ARBA" id="ARBA00001966"/>
    </source>
</evidence>
<evidence type="ECO:0000256" key="4">
    <source>
        <dbReference type="ARBA" id="ARBA00022485"/>
    </source>
</evidence>
<evidence type="ECO:0000259" key="13">
    <source>
        <dbReference type="PROSITE" id="PS51674"/>
    </source>
</evidence>
<evidence type="ECO:0000256" key="6">
    <source>
        <dbReference type="ARBA" id="ARBA00023004"/>
    </source>
</evidence>
<comment type="caution">
    <text evidence="14">The sequence shown here is derived from an EMBL/GenBank/DDBJ whole genome shotgun (WGS) entry which is preliminary data.</text>
</comment>
<dbReference type="AlphaFoldDB" id="A0A9X1TIX7"/>
<evidence type="ECO:0000256" key="7">
    <source>
        <dbReference type="ARBA" id="ARBA00023014"/>
    </source>
</evidence>
<evidence type="ECO:0000256" key="8">
    <source>
        <dbReference type="ARBA" id="ARBA00023015"/>
    </source>
</evidence>
<evidence type="ECO:0000256" key="5">
    <source>
        <dbReference type="ARBA" id="ARBA00022723"/>
    </source>
</evidence>
<dbReference type="GO" id="GO:0051539">
    <property type="term" value="F:4 iron, 4 sulfur cluster binding"/>
    <property type="evidence" value="ECO:0007669"/>
    <property type="project" value="UniProtKB-KW"/>
</dbReference>
<dbReference type="EMBL" id="JAKEIP010000005">
    <property type="protein sequence ID" value="MCF1592420.1"/>
    <property type="molecule type" value="Genomic_DNA"/>
</dbReference>
<dbReference type="RefSeq" id="WP_234760731.1">
    <property type="nucleotide sequence ID" value="NZ_JAKEIP010000005.1"/>
</dbReference>
<dbReference type="GO" id="GO:0046872">
    <property type="term" value="F:metal ion binding"/>
    <property type="evidence" value="ECO:0007669"/>
    <property type="project" value="UniProtKB-KW"/>
</dbReference>
<protein>
    <submittedName>
        <fullName evidence="14">WhiB family transcriptional regulator</fullName>
    </submittedName>
</protein>
<keyword evidence="4" id="KW-0004">4Fe-4S</keyword>
<evidence type="ECO:0000256" key="10">
    <source>
        <dbReference type="ARBA" id="ARBA00023157"/>
    </source>
</evidence>
<dbReference type="PANTHER" id="PTHR38839">
    <property type="entry name" value="TRANSCRIPTIONAL REGULATOR WHID-RELATED"/>
    <property type="match status" value="1"/>
</dbReference>
<keyword evidence="10" id="KW-1015">Disulfide bond</keyword>
<dbReference type="PROSITE" id="PS51674">
    <property type="entry name" value="4FE4S_WBL"/>
    <property type="match status" value="1"/>
</dbReference>
<keyword evidence="8" id="KW-0805">Transcription regulation</keyword>
<dbReference type="Proteomes" id="UP001139384">
    <property type="component" value="Unassembled WGS sequence"/>
</dbReference>
<keyword evidence="7" id="KW-0411">Iron-sulfur</keyword>
<dbReference type="GO" id="GO:0003677">
    <property type="term" value="F:DNA binding"/>
    <property type="evidence" value="ECO:0007669"/>
    <property type="project" value="UniProtKB-KW"/>
</dbReference>
<feature type="domain" description="4Fe-4S Wbl-type" evidence="13">
    <location>
        <begin position="23"/>
        <end position="92"/>
    </location>
</feature>
<keyword evidence="9" id="KW-0238">DNA-binding</keyword>
<dbReference type="Pfam" id="PF02467">
    <property type="entry name" value="Whib"/>
    <property type="match status" value="1"/>
</dbReference>
<dbReference type="GO" id="GO:0045454">
    <property type="term" value="P:cell redox homeostasis"/>
    <property type="evidence" value="ECO:0007669"/>
    <property type="project" value="TreeGrafter"/>
</dbReference>
<evidence type="ECO:0000256" key="9">
    <source>
        <dbReference type="ARBA" id="ARBA00023125"/>
    </source>
</evidence>
<evidence type="ECO:0000256" key="12">
    <source>
        <dbReference type="SAM" id="MobiDB-lite"/>
    </source>
</evidence>
<accession>A0A9X1TIX7</accession>
<organism evidence="14 15">
    <name type="scientific">Streptomyces muensis</name>
    <dbReference type="NCBI Taxonomy" id="1077944"/>
    <lineage>
        <taxon>Bacteria</taxon>
        <taxon>Bacillati</taxon>
        <taxon>Actinomycetota</taxon>
        <taxon>Actinomycetes</taxon>
        <taxon>Kitasatosporales</taxon>
        <taxon>Streptomycetaceae</taxon>
        <taxon>Streptomyces</taxon>
    </lineage>
</organism>
<name>A0A9X1TIX7_STRM4</name>
<dbReference type="GO" id="GO:0045892">
    <property type="term" value="P:negative regulation of DNA-templated transcription"/>
    <property type="evidence" value="ECO:0007669"/>
    <property type="project" value="TreeGrafter"/>
</dbReference>
<feature type="region of interest" description="Disordered" evidence="12">
    <location>
        <begin position="93"/>
        <end position="121"/>
    </location>
</feature>
<dbReference type="InterPro" id="IPR003482">
    <property type="entry name" value="Whib"/>
</dbReference>
<dbReference type="InterPro" id="IPR034768">
    <property type="entry name" value="4FE4S_WBL"/>
</dbReference>
<evidence type="ECO:0000313" key="14">
    <source>
        <dbReference type="EMBL" id="MCF1592420.1"/>
    </source>
</evidence>
<reference evidence="14" key="1">
    <citation type="submission" date="2022-01" db="EMBL/GenBank/DDBJ databases">
        <title>Draft Genome Sequences of Seven Type Strains of the Genus Streptomyces.</title>
        <authorList>
            <person name="Aziz S."/>
            <person name="Coretto E."/>
            <person name="Chronakova A."/>
            <person name="Sproer C."/>
            <person name="Huber K."/>
            <person name="Nouioui I."/>
            <person name="Gross H."/>
        </authorList>
    </citation>
    <scope>NUCLEOTIDE SEQUENCE</scope>
    <source>
        <strain evidence="14">DSM 103493</strain>
    </source>
</reference>
<sequence length="196" mass="21586">MLSPDQNAALSELEAHPNWPLRSCAVTDELGEFVIDPDLFYTPGAANERDAKKVCLSGCPVLAACRAYALGGSGWWESDGVWGGMTADERRAERRAQKKRRARLARQGDKRPQPTENWEPSPAQASLLQALAEQPDLRAAAETMKRPYPNVRWVYAQMCEQLGFHSDELTVPALLEEAAKRISGERPSGPELEAAA</sequence>